<reference evidence="2" key="1">
    <citation type="journal article" date="2023" name="G3 (Bethesda)">
        <title>A reference genome for the long-term kleptoplast-retaining sea slug Elysia crispata morphotype clarki.</title>
        <authorList>
            <person name="Eastman K.E."/>
            <person name="Pendleton A.L."/>
            <person name="Shaikh M.A."/>
            <person name="Suttiyut T."/>
            <person name="Ogas R."/>
            <person name="Tomko P."/>
            <person name="Gavelis G."/>
            <person name="Widhalm J.R."/>
            <person name="Wisecaver J.H."/>
        </authorList>
    </citation>
    <scope>NUCLEOTIDE SEQUENCE</scope>
    <source>
        <strain evidence="2">ECLA1</strain>
    </source>
</reference>
<accession>A0AAE0YGJ7</accession>
<dbReference type="AlphaFoldDB" id="A0AAE0YGJ7"/>
<organism evidence="2 3">
    <name type="scientific">Elysia crispata</name>
    <name type="common">lettuce slug</name>
    <dbReference type="NCBI Taxonomy" id="231223"/>
    <lineage>
        <taxon>Eukaryota</taxon>
        <taxon>Metazoa</taxon>
        <taxon>Spiralia</taxon>
        <taxon>Lophotrochozoa</taxon>
        <taxon>Mollusca</taxon>
        <taxon>Gastropoda</taxon>
        <taxon>Heterobranchia</taxon>
        <taxon>Euthyneura</taxon>
        <taxon>Panpulmonata</taxon>
        <taxon>Sacoglossa</taxon>
        <taxon>Placobranchoidea</taxon>
        <taxon>Plakobranchidae</taxon>
        <taxon>Elysia</taxon>
    </lineage>
</organism>
<dbReference type="Proteomes" id="UP001283361">
    <property type="component" value="Unassembled WGS sequence"/>
</dbReference>
<gene>
    <name evidence="2" type="ORF">RRG08_037616</name>
</gene>
<keyword evidence="3" id="KW-1185">Reference proteome</keyword>
<name>A0AAE0YGJ7_9GAST</name>
<protein>
    <submittedName>
        <fullName evidence="2">Uncharacterized protein</fullName>
    </submittedName>
</protein>
<feature type="compositionally biased region" description="Polar residues" evidence="1">
    <location>
        <begin position="14"/>
        <end position="23"/>
    </location>
</feature>
<proteinExistence type="predicted"/>
<evidence type="ECO:0000313" key="3">
    <source>
        <dbReference type="Proteomes" id="UP001283361"/>
    </source>
</evidence>
<dbReference type="EMBL" id="JAWDGP010006239">
    <property type="protein sequence ID" value="KAK3745000.1"/>
    <property type="molecule type" value="Genomic_DNA"/>
</dbReference>
<feature type="region of interest" description="Disordered" evidence="1">
    <location>
        <begin position="1"/>
        <end position="25"/>
    </location>
</feature>
<sequence length="161" mass="17763">MNPLPSLKPGVSEPSPSNQTASFGNRFDQKPQVHSLQTFWCSLLKITSHSTPNLTLHTHVPLLTPTLSTITSQHKVIGFPRNSNAWPGKRSKSHLSLYQRYTTRYSFVCLQLVPRPLHVSPSLASQLLPALPCTRSAISPNLSSRHPGLGGYKKCILSTKD</sequence>
<evidence type="ECO:0000313" key="2">
    <source>
        <dbReference type="EMBL" id="KAK3745000.1"/>
    </source>
</evidence>
<comment type="caution">
    <text evidence="2">The sequence shown here is derived from an EMBL/GenBank/DDBJ whole genome shotgun (WGS) entry which is preliminary data.</text>
</comment>
<evidence type="ECO:0000256" key="1">
    <source>
        <dbReference type="SAM" id="MobiDB-lite"/>
    </source>
</evidence>